<dbReference type="SUPFAM" id="SSF46946">
    <property type="entry name" value="S13-like H2TH domain"/>
    <property type="match status" value="1"/>
</dbReference>
<dbReference type="Pfam" id="PF09292">
    <property type="entry name" value="Neil1-DNA_bind"/>
    <property type="match status" value="1"/>
</dbReference>
<evidence type="ECO:0000256" key="1">
    <source>
        <dbReference type="SAM" id="MobiDB-lite"/>
    </source>
</evidence>
<feature type="domain" description="Formamidopyrimidine-DNA glycosylase catalytic" evidence="2">
    <location>
        <begin position="2"/>
        <end position="129"/>
    </location>
</feature>
<feature type="region of interest" description="Disordered" evidence="1">
    <location>
        <begin position="426"/>
        <end position="453"/>
    </location>
</feature>
<dbReference type="SUPFAM" id="SSF57716">
    <property type="entry name" value="Glucocorticoid receptor-like (DNA-binding domain)"/>
    <property type="match status" value="1"/>
</dbReference>
<reference evidence="3 4" key="1">
    <citation type="submission" date="2024-11" db="EMBL/GenBank/DDBJ databases">
        <title>Chromosome-level genome assembly of the freshwater bivalve Anodonta woodiana.</title>
        <authorList>
            <person name="Chen X."/>
        </authorList>
    </citation>
    <scope>NUCLEOTIDE SEQUENCE [LARGE SCALE GENOMIC DNA]</scope>
    <source>
        <strain evidence="3">MN2024</strain>
        <tissue evidence="3">Gills</tissue>
    </source>
</reference>
<comment type="caution">
    <text evidence="3">The sequence shown here is derived from an EMBL/GenBank/DDBJ whole genome shotgun (WGS) entry which is preliminary data.</text>
</comment>
<dbReference type="FunFam" id="1.10.8.50:FF:000007">
    <property type="entry name" value="endonuclease 8-like 1 isoform X1"/>
    <property type="match status" value="1"/>
</dbReference>
<organism evidence="3 4">
    <name type="scientific">Sinanodonta woodiana</name>
    <name type="common">Chinese pond mussel</name>
    <name type="synonym">Anodonta woodiana</name>
    <dbReference type="NCBI Taxonomy" id="1069815"/>
    <lineage>
        <taxon>Eukaryota</taxon>
        <taxon>Metazoa</taxon>
        <taxon>Spiralia</taxon>
        <taxon>Lophotrochozoa</taxon>
        <taxon>Mollusca</taxon>
        <taxon>Bivalvia</taxon>
        <taxon>Autobranchia</taxon>
        <taxon>Heteroconchia</taxon>
        <taxon>Palaeoheterodonta</taxon>
        <taxon>Unionida</taxon>
        <taxon>Unionoidea</taxon>
        <taxon>Unionidae</taxon>
        <taxon>Unioninae</taxon>
        <taxon>Sinanodonta</taxon>
    </lineage>
</organism>
<feature type="region of interest" description="Disordered" evidence="1">
    <location>
        <begin position="364"/>
        <end position="384"/>
    </location>
</feature>
<dbReference type="Proteomes" id="UP001634394">
    <property type="component" value="Unassembled WGS sequence"/>
</dbReference>
<feature type="compositionally biased region" description="Basic residues" evidence="1">
    <location>
        <begin position="441"/>
        <end position="453"/>
    </location>
</feature>
<dbReference type="Pfam" id="PF01149">
    <property type="entry name" value="Fapy_DNA_glyco"/>
    <property type="match status" value="1"/>
</dbReference>
<sequence>MPEGPELHLSSRFVNLVCKNRIFGGQIIKSDVSRQPVVEWEAPHYTISAESRGKEVKLTLTSQSDAQNDRLQTTSNEKPRTLNIVFQFGMSGKFDFYEAGELMKHAHLNFFTVDEPKMVLSFVDYRRFGKWQVGADWSEERGPCVLFEYPKFRENVLNNLNKPLFNRSICEVMLNQQYFNGIGNYLRAEILYRLKIPPFVSARSVLEPLVANIADDTDQPKIKIEGPDFLHLCHLVPLEVINLGGTGYDPVKGGESYSAFEKWLQCYCKPNMKNMADHNKRTIWYSGQAGPMAPTEVKVRGKKQSRKKIKKEDQSEVKKIKLEEKSTSENEDLKEIIVKSNKQNSATEDNVDVAQVEELKKESGKKKMKLQKSRVEEKNGNAVSDLKVSKHTSVTDLKLSDYPTDGTRVTRSRVKVFLNQAGLKLKSSQKDGATAENKETKIKKRSARGKRGN</sequence>
<dbReference type="AlphaFoldDB" id="A0ABD3VYX1"/>
<dbReference type="PANTHER" id="PTHR22993">
    <property type="entry name" value="FORMAMIDOPYRIMIDINE-DNA GLYCOSYLASE"/>
    <property type="match status" value="1"/>
</dbReference>
<dbReference type="InterPro" id="IPR035937">
    <property type="entry name" value="FPG_N"/>
</dbReference>
<keyword evidence="4" id="KW-1185">Reference proteome</keyword>
<dbReference type="Gene3D" id="1.10.8.50">
    <property type="match status" value="1"/>
</dbReference>
<dbReference type="GO" id="GO:0016787">
    <property type="term" value="F:hydrolase activity"/>
    <property type="evidence" value="ECO:0007669"/>
    <property type="project" value="UniProtKB-ARBA"/>
</dbReference>
<evidence type="ECO:0000259" key="2">
    <source>
        <dbReference type="PROSITE" id="PS51068"/>
    </source>
</evidence>
<name>A0ABD3VYX1_SINWO</name>
<proteinExistence type="predicted"/>
<protein>
    <recommendedName>
        <fullName evidence="2">Formamidopyrimidine-DNA glycosylase catalytic domain-containing protein</fullName>
    </recommendedName>
</protein>
<dbReference type="InterPro" id="IPR012319">
    <property type="entry name" value="FPG_cat"/>
</dbReference>
<dbReference type="PROSITE" id="PS51068">
    <property type="entry name" value="FPG_CAT"/>
    <property type="match status" value="1"/>
</dbReference>
<dbReference type="InterPro" id="IPR010979">
    <property type="entry name" value="Ribosomal_uS13-like_H2TH"/>
</dbReference>
<dbReference type="InterPro" id="IPR015371">
    <property type="entry name" value="Endonuclease-VIII_DNA-bd"/>
</dbReference>
<dbReference type="PANTHER" id="PTHR22993:SF27">
    <property type="entry name" value="ENDONUCLEASE 8-LIKE 1"/>
    <property type="match status" value="1"/>
</dbReference>
<gene>
    <name evidence="3" type="ORF">ACJMK2_044085</name>
</gene>
<dbReference type="SMART" id="SM00898">
    <property type="entry name" value="Fapy_DNA_glyco"/>
    <property type="match status" value="1"/>
</dbReference>
<dbReference type="SUPFAM" id="SSF81624">
    <property type="entry name" value="N-terminal domain of MutM-like DNA repair proteins"/>
    <property type="match status" value="1"/>
</dbReference>
<evidence type="ECO:0000313" key="4">
    <source>
        <dbReference type="Proteomes" id="UP001634394"/>
    </source>
</evidence>
<dbReference type="Gene3D" id="3.20.190.10">
    <property type="entry name" value="MutM-like, N-terminal"/>
    <property type="match status" value="1"/>
</dbReference>
<evidence type="ECO:0000313" key="3">
    <source>
        <dbReference type="EMBL" id="KAL3866824.1"/>
    </source>
</evidence>
<accession>A0ABD3VYX1</accession>
<dbReference type="EMBL" id="JBJQND010000009">
    <property type="protein sequence ID" value="KAL3866824.1"/>
    <property type="molecule type" value="Genomic_DNA"/>
</dbReference>